<evidence type="ECO:0000256" key="1">
    <source>
        <dbReference type="ARBA" id="ARBA00022801"/>
    </source>
</evidence>
<dbReference type="OrthoDB" id="9782128at2"/>
<evidence type="ECO:0000313" key="5">
    <source>
        <dbReference type="Proteomes" id="UP000279089"/>
    </source>
</evidence>
<feature type="active site" description="Tele-phosphohistidine intermediate" evidence="2">
    <location>
        <position position="10"/>
    </location>
</feature>
<gene>
    <name evidence="4" type="ORF">EG028_20550</name>
</gene>
<accession>A0A3N4MIM1</accession>
<dbReference type="InterPro" id="IPR001345">
    <property type="entry name" value="PG/BPGM_mutase_AS"/>
</dbReference>
<dbReference type="Pfam" id="PF00300">
    <property type="entry name" value="His_Phos_1"/>
    <property type="match status" value="1"/>
</dbReference>
<dbReference type="InterPro" id="IPR051695">
    <property type="entry name" value="Phosphoglycerate_Mutase"/>
</dbReference>
<dbReference type="GO" id="GO:0004331">
    <property type="term" value="F:fructose-2,6-bisphosphate 2-phosphatase activity"/>
    <property type="evidence" value="ECO:0007669"/>
    <property type="project" value="TreeGrafter"/>
</dbReference>
<dbReference type="EMBL" id="RMBX01000011">
    <property type="protein sequence ID" value="RPD39509.1"/>
    <property type="molecule type" value="Genomic_DNA"/>
</dbReference>
<organism evidence="4 5">
    <name type="scientific">Chitinophaga barathri</name>
    <dbReference type="NCBI Taxonomy" id="1647451"/>
    <lineage>
        <taxon>Bacteria</taxon>
        <taxon>Pseudomonadati</taxon>
        <taxon>Bacteroidota</taxon>
        <taxon>Chitinophagia</taxon>
        <taxon>Chitinophagales</taxon>
        <taxon>Chitinophagaceae</taxon>
        <taxon>Chitinophaga</taxon>
    </lineage>
</organism>
<evidence type="ECO:0000313" key="4">
    <source>
        <dbReference type="EMBL" id="RPD39509.1"/>
    </source>
</evidence>
<feature type="active site" description="Proton donor/acceptor" evidence="2">
    <location>
        <position position="83"/>
    </location>
</feature>
<evidence type="ECO:0000256" key="2">
    <source>
        <dbReference type="PIRSR" id="PIRSR613078-1"/>
    </source>
</evidence>
<proteinExistence type="predicted"/>
<dbReference type="InterPro" id="IPR013078">
    <property type="entry name" value="His_Pase_superF_clade-1"/>
</dbReference>
<dbReference type="PANTHER" id="PTHR46517:SF1">
    <property type="entry name" value="FRUCTOSE-2,6-BISPHOSPHATASE TIGAR"/>
    <property type="match status" value="1"/>
</dbReference>
<dbReference type="PROSITE" id="PS00175">
    <property type="entry name" value="PG_MUTASE"/>
    <property type="match status" value="1"/>
</dbReference>
<evidence type="ECO:0000256" key="3">
    <source>
        <dbReference type="PIRSR" id="PIRSR613078-2"/>
    </source>
</evidence>
<dbReference type="Gene3D" id="3.40.50.1240">
    <property type="entry name" value="Phosphoglycerate mutase-like"/>
    <property type="match status" value="1"/>
</dbReference>
<reference evidence="5" key="1">
    <citation type="submission" date="2018-11" db="EMBL/GenBank/DDBJ databases">
        <title>Chitinophaga lutea sp.nov., isolate from arsenic contaminated soil.</title>
        <authorList>
            <person name="Zong Y."/>
        </authorList>
    </citation>
    <scope>NUCLEOTIDE SEQUENCE [LARGE SCALE GENOMIC DNA]</scope>
    <source>
        <strain evidence="5">YLT18</strain>
    </source>
</reference>
<protein>
    <submittedName>
        <fullName evidence="4">Histidine phosphatase family protein</fullName>
    </submittedName>
</protein>
<dbReference type="GO" id="GO:0043456">
    <property type="term" value="P:regulation of pentose-phosphate shunt"/>
    <property type="evidence" value="ECO:0007669"/>
    <property type="project" value="TreeGrafter"/>
</dbReference>
<dbReference type="AlphaFoldDB" id="A0A3N4MIM1"/>
<dbReference type="SMART" id="SM00855">
    <property type="entry name" value="PGAM"/>
    <property type="match status" value="1"/>
</dbReference>
<dbReference type="SUPFAM" id="SSF53254">
    <property type="entry name" value="Phosphoglycerate mutase-like"/>
    <property type="match status" value="1"/>
</dbReference>
<dbReference type="CDD" id="cd07067">
    <property type="entry name" value="HP_PGM_like"/>
    <property type="match status" value="1"/>
</dbReference>
<name>A0A3N4MIM1_9BACT</name>
<sequence>MEKEIYIIRHGETDFNKMGIAQGRGVNASLNALGMAQGAAFYQHYKHLRFDKVYTSTLQRTHQTVQGFLQDELPWQQLAGLDELSFGIWEGHADTDERKQVFNRILQCWNEGNCDLAFENGESPNQVAQRLKEALEVIISADGEKRVLVCMHGRSLLILLCLLSKMPVSRMTDFKHQNTGLYRLQYKNGEFSILEMNDVKHLEALASLTAG</sequence>
<dbReference type="PIRSF" id="PIRSF000709">
    <property type="entry name" value="6PFK_2-Ptase"/>
    <property type="match status" value="1"/>
</dbReference>
<keyword evidence="1" id="KW-0378">Hydrolase</keyword>
<keyword evidence="5" id="KW-1185">Reference proteome</keyword>
<dbReference type="RefSeq" id="WP_120518154.1">
    <property type="nucleotide sequence ID" value="NZ_QXZY01000011.1"/>
</dbReference>
<dbReference type="InterPro" id="IPR029033">
    <property type="entry name" value="His_PPase_superfam"/>
</dbReference>
<dbReference type="Proteomes" id="UP000279089">
    <property type="component" value="Unassembled WGS sequence"/>
</dbReference>
<comment type="caution">
    <text evidence="4">The sequence shown here is derived from an EMBL/GenBank/DDBJ whole genome shotgun (WGS) entry which is preliminary data.</text>
</comment>
<feature type="binding site" evidence="3">
    <location>
        <position position="60"/>
    </location>
    <ligand>
        <name>substrate</name>
    </ligand>
</feature>
<dbReference type="GO" id="GO:0005829">
    <property type="term" value="C:cytosol"/>
    <property type="evidence" value="ECO:0007669"/>
    <property type="project" value="TreeGrafter"/>
</dbReference>
<dbReference type="GO" id="GO:0045820">
    <property type="term" value="P:negative regulation of glycolytic process"/>
    <property type="evidence" value="ECO:0007669"/>
    <property type="project" value="TreeGrafter"/>
</dbReference>
<dbReference type="PANTHER" id="PTHR46517">
    <property type="entry name" value="FRUCTOSE-2,6-BISPHOSPHATASE TIGAR"/>
    <property type="match status" value="1"/>
</dbReference>
<feature type="binding site" evidence="3">
    <location>
        <begin position="9"/>
        <end position="16"/>
    </location>
    <ligand>
        <name>substrate</name>
    </ligand>
</feature>